<dbReference type="InterPro" id="IPR000644">
    <property type="entry name" value="CBS_dom"/>
</dbReference>
<dbReference type="SUPFAM" id="SSF54631">
    <property type="entry name" value="CBS-domain pair"/>
    <property type="match status" value="1"/>
</dbReference>
<proteinExistence type="predicted"/>
<dbReference type="Pfam" id="PF00483">
    <property type="entry name" value="NTP_transferase"/>
    <property type="match status" value="1"/>
</dbReference>
<evidence type="ECO:0000313" key="3">
    <source>
        <dbReference type="EMBL" id="EON89973.1"/>
    </source>
</evidence>
<protein>
    <submittedName>
        <fullName evidence="3">Nucleotidyl transferase</fullName>
    </submittedName>
</protein>
<dbReference type="Gene3D" id="3.10.580.10">
    <property type="entry name" value="CBS-domain"/>
    <property type="match status" value="1"/>
</dbReference>
<gene>
    <name evidence="3" type="ORF">PLESHI_02879</name>
</gene>
<dbReference type="InterPro" id="IPR050486">
    <property type="entry name" value="Mannose-1P_guanyltransferase"/>
</dbReference>
<dbReference type="CDD" id="cd04607">
    <property type="entry name" value="CBS_pair_NTP_transferase_assoc"/>
    <property type="match status" value="1"/>
</dbReference>
<dbReference type="EMBL" id="AQQO01000022">
    <property type="protein sequence ID" value="EON89973.1"/>
    <property type="molecule type" value="Genomic_DNA"/>
</dbReference>
<organism evidence="3 4">
    <name type="scientific">Plesiomonas shigelloides 302-73</name>
    <dbReference type="NCBI Taxonomy" id="1315976"/>
    <lineage>
        <taxon>Bacteria</taxon>
        <taxon>Pseudomonadati</taxon>
        <taxon>Pseudomonadota</taxon>
        <taxon>Gammaproteobacteria</taxon>
        <taxon>Enterobacterales</taxon>
        <taxon>Enterobacteriaceae</taxon>
        <taxon>Plesiomonas</taxon>
    </lineage>
</organism>
<dbReference type="InterPro" id="IPR046342">
    <property type="entry name" value="CBS_dom_sf"/>
</dbReference>
<dbReference type="AlphaFoldDB" id="R8AUH0"/>
<dbReference type="InterPro" id="IPR005835">
    <property type="entry name" value="NTP_transferase_dom"/>
</dbReference>
<dbReference type="Gene3D" id="3.90.550.10">
    <property type="entry name" value="Spore Coat Polysaccharide Biosynthesis Protein SpsA, Chain A"/>
    <property type="match status" value="1"/>
</dbReference>
<name>R8AUH0_PLESH</name>
<dbReference type="SUPFAM" id="SSF53448">
    <property type="entry name" value="Nucleotide-diphospho-sugar transferases"/>
    <property type="match status" value="1"/>
</dbReference>
<dbReference type="CDD" id="cd06426">
    <property type="entry name" value="NTP_transferase_like_2"/>
    <property type="match status" value="1"/>
</dbReference>
<feature type="domain" description="CBS" evidence="2">
    <location>
        <begin position="1"/>
        <end position="61"/>
    </location>
</feature>
<dbReference type="HOGENOM" id="CLU_045375_0_0_6"/>
<feature type="domain" description="CBS" evidence="2">
    <location>
        <begin position="67"/>
        <end position="123"/>
    </location>
</feature>
<accession>R8AUH0</accession>
<sequence>MSKNWKNVMLLVNSSVRDALSVMNEEALRICLVVDQQTRLLGVVTDGDIRRAILNNVGLDEAIVKIMITNPLSVVGQRPRSELLKLMQEKSILSLPVLDEQGRVIGLETWDKLSQKAHYDNPVFIMAGGFGTRLKPLTDTCPKPMLKVGDKPILETLLNQFVKEGFRNIYISTHYMPEQITDYFGDGSAWGASIRYVHEDTPLGTGGALGLLPDDLPDLPIIMINGDVLTTVNFQHLLNFHMDNSADVTMCVCEYDYQIPYGVINGDGNKIISMIEKPVHHFFVNAGIYVVSPSIVKSVVKGQRIDMPTLINNHMQDSKQVLMFPIYEYWLDIGRIEDFNKAQSEIISLELH</sequence>
<dbReference type="PROSITE" id="PS51371">
    <property type="entry name" value="CBS"/>
    <property type="match status" value="2"/>
</dbReference>
<evidence type="ECO:0000259" key="2">
    <source>
        <dbReference type="PROSITE" id="PS51371"/>
    </source>
</evidence>
<keyword evidence="3" id="KW-0808">Transferase</keyword>
<dbReference type="RefSeq" id="WP_010862210.1">
    <property type="nucleotide sequence ID" value="NZ_KB944507.1"/>
</dbReference>
<dbReference type="PANTHER" id="PTHR22572">
    <property type="entry name" value="SUGAR-1-PHOSPHATE GUANYL TRANSFERASE"/>
    <property type="match status" value="1"/>
</dbReference>
<keyword evidence="4" id="KW-1185">Reference proteome</keyword>
<evidence type="ECO:0000313" key="4">
    <source>
        <dbReference type="Proteomes" id="UP000014012"/>
    </source>
</evidence>
<reference evidence="3 4" key="1">
    <citation type="journal article" date="2013" name="Genome Announc.">
        <title>Genome Sequence of Plesiomonas shigelloides Strain 302-73 (Serotype O1).</title>
        <authorList>
            <person name="Pique N."/>
            <person name="Aquilini E."/>
            <person name="Alioto T."/>
            <person name="Minana-Galbis D."/>
            <person name="Tomas J.M."/>
        </authorList>
    </citation>
    <scope>NUCLEOTIDE SEQUENCE [LARGE SCALE GENOMIC DNA]</scope>
    <source>
        <strain evidence="3 4">302-73</strain>
    </source>
</reference>
<evidence type="ECO:0000256" key="1">
    <source>
        <dbReference type="PROSITE-ProRule" id="PRU00703"/>
    </source>
</evidence>
<dbReference type="InterPro" id="IPR029044">
    <property type="entry name" value="Nucleotide-diphossugar_trans"/>
</dbReference>
<dbReference type="SMART" id="SM00116">
    <property type="entry name" value="CBS"/>
    <property type="match status" value="2"/>
</dbReference>
<comment type="caution">
    <text evidence="3">The sequence shown here is derived from an EMBL/GenBank/DDBJ whole genome shotgun (WGS) entry which is preliminary data.</text>
</comment>
<dbReference type="PATRIC" id="fig|1315976.3.peg.553"/>
<dbReference type="Pfam" id="PF00571">
    <property type="entry name" value="CBS"/>
    <property type="match status" value="2"/>
</dbReference>
<keyword evidence="1" id="KW-0129">CBS domain</keyword>
<dbReference type="GO" id="GO:0016779">
    <property type="term" value="F:nucleotidyltransferase activity"/>
    <property type="evidence" value="ECO:0007669"/>
    <property type="project" value="UniProtKB-ARBA"/>
</dbReference>
<dbReference type="OrthoDB" id="9788272at2"/>
<dbReference type="Proteomes" id="UP000014012">
    <property type="component" value="Unassembled WGS sequence"/>
</dbReference>